<organism evidence="2 4">
    <name type="scientific">Chryseobacterium shandongense</name>
    <dbReference type="NCBI Taxonomy" id="1493872"/>
    <lineage>
        <taxon>Bacteria</taxon>
        <taxon>Pseudomonadati</taxon>
        <taxon>Bacteroidota</taxon>
        <taxon>Flavobacteriia</taxon>
        <taxon>Flavobacteriales</taxon>
        <taxon>Weeksellaceae</taxon>
        <taxon>Chryseobacterium group</taxon>
        <taxon>Chryseobacterium</taxon>
    </lineage>
</organism>
<dbReference type="PROSITE" id="PS51257">
    <property type="entry name" value="PROKAR_LIPOPROTEIN"/>
    <property type="match status" value="1"/>
</dbReference>
<evidence type="ECO:0000313" key="2">
    <source>
        <dbReference type="EMBL" id="AZA86500.1"/>
    </source>
</evidence>
<evidence type="ECO:0000313" key="5">
    <source>
        <dbReference type="Proteomes" id="UP000281741"/>
    </source>
</evidence>
<dbReference type="EMBL" id="CP033915">
    <property type="protein sequence ID" value="AZA86500.1"/>
    <property type="molecule type" value="Genomic_DNA"/>
</dbReference>
<gene>
    <name evidence="2" type="ORF">EG349_06710</name>
    <name evidence="3" type="ORF">EG353_04720</name>
</gene>
<evidence type="ECO:0000313" key="4">
    <source>
        <dbReference type="Proteomes" id="UP000274073"/>
    </source>
</evidence>
<keyword evidence="5" id="KW-1185">Reference proteome</keyword>
<dbReference type="Pfam" id="PF13645">
    <property type="entry name" value="YkuD_2"/>
    <property type="match status" value="1"/>
</dbReference>
<evidence type="ECO:0000313" key="3">
    <source>
        <dbReference type="EMBL" id="AZA94908.1"/>
    </source>
</evidence>
<reference evidence="4 5" key="1">
    <citation type="submission" date="2018-11" db="EMBL/GenBank/DDBJ databases">
        <title>Proposal to divide the Flavobacteriaceae and reorganize its genera based on Amino Acid Identity values calculated from whole genome sequences.</title>
        <authorList>
            <person name="Nicholson A.C."/>
            <person name="Gulvik C.A."/>
            <person name="Whitney A.M."/>
            <person name="Humrighouse B.W."/>
            <person name="Bell M."/>
            <person name="Holmes B."/>
            <person name="Steigerwalt A.G."/>
            <person name="Villarma A."/>
            <person name="Sheth M."/>
            <person name="Batra D."/>
            <person name="Pryor J."/>
            <person name="Bernardet J.-F."/>
            <person name="Hugo C."/>
            <person name="Kampfer P."/>
            <person name="Newman J."/>
            <person name="McQuiston J.R."/>
        </authorList>
    </citation>
    <scope>NUCLEOTIDE SEQUENCE [LARGE SCALE GENOMIC DNA]</scope>
    <source>
        <strain evidence="2 4">G0207</strain>
        <strain evidence="3 5">H5143</strain>
    </source>
</reference>
<dbReference type="PANTHER" id="PTHR38477:SF1">
    <property type="entry name" value="MUREIN L,D-TRANSPEPTIDASE CATALYTIC DOMAIN FAMILY PROTEIN"/>
    <property type="match status" value="1"/>
</dbReference>
<protein>
    <submittedName>
        <fullName evidence="2">Peptidase</fullName>
    </submittedName>
</protein>
<sequence>MRKLFYLGIILLYASLSCQKEAQQSFSGSLLNEQGTSAGKPDTDLIKIRQKAREALQFCKNKKMNTDFCILIDMSIHSGLKRFFLWDFKKDMITASYLVGHGCGNNRWSSDESKDKPQFSNEDGSHLSSLGKYKLEGRGYSNWGINVKYLMHGMENTNSNALKRVIVFHSWELMSDEETFPEGSPEGWGCPTISNNAMKRVDPILQQSKTPVLMWIYN</sequence>
<dbReference type="AlphaFoldDB" id="A0AAD0YCP7"/>
<proteinExistence type="predicted"/>
<feature type="chain" id="PRO_5042020111" evidence="1">
    <location>
        <begin position="23"/>
        <end position="218"/>
    </location>
</feature>
<dbReference type="Proteomes" id="UP000274073">
    <property type="component" value="Chromosome"/>
</dbReference>
<name>A0AAD0YCP7_9FLAO</name>
<dbReference type="PANTHER" id="PTHR38477">
    <property type="entry name" value="HYPOTHETICAL EXPORTED PROTEIN"/>
    <property type="match status" value="1"/>
</dbReference>
<evidence type="ECO:0000256" key="1">
    <source>
        <dbReference type="SAM" id="SignalP"/>
    </source>
</evidence>
<feature type="signal peptide" evidence="1">
    <location>
        <begin position="1"/>
        <end position="22"/>
    </location>
</feature>
<dbReference type="EMBL" id="CP033912">
    <property type="protein sequence ID" value="AZA94908.1"/>
    <property type="molecule type" value="Genomic_DNA"/>
</dbReference>
<dbReference type="Proteomes" id="UP000281741">
    <property type="component" value="Chromosome"/>
</dbReference>
<dbReference type="InterPro" id="IPR032676">
    <property type="entry name" value="YkuD_2"/>
</dbReference>
<dbReference type="RefSeq" id="WP_123854078.1">
    <property type="nucleotide sequence ID" value="NZ_CP033912.1"/>
</dbReference>
<accession>A0AAD0YCP7</accession>
<keyword evidence="1" id="KW-0732">Signal</keyword>